<dbReference type="AlphaFoldDB" id="A0A0A8YSQ3"/>
<proteinExistence type="predicted"/>
<name>A0A0A8YSQ3_ARUDO</name>
<protein>
    <submittedName>
        <fullName evidence="1">Uncharacterized protein</fullName>
    </submittedName>
</protein>
<evidence type="ECO:0000313" key="1">
    <source>
        <dbReference type="EMBL" id="JAD30074.1"/>
    </source>
</evidence>
<organism evidence="1">
    <name type="scientific">Arundo donax</name>
    <name type="common">Giant reed</name>
    <name type="synonym">Donax arundinaceus</name>
    <dbReference type="NCBI Taxonomy" id="35708"/>
    <lineage>
        <taxon>Eukaryota</taxon>
        <taxon>Viridiplantae</taxon>
        <taxon>Streptophyta</taxon>
        <taxon>Embryophyta</taxon>
        <taxon>Tracheophyta</taxon>
        <taxon>Spermatophyta</taxon>
        <taxon>Magnoliopsida</taxon>
        <taxon>Liliopsida</taxon>
        <taxon>Poales</taxon>
        <taxon>Poaceae</taxon>
        <taxon>PACMAD clade</taxon>
        <taxon>Arundinoideae</taxon>
        <taxon>Arundineae</taxon>
        <taxon>Arundo</taxon>
    </lineage>
</organism>
<reference evidence="1" key="2">
    <citation type="journal article" date="2015" name="Data Brief">
        <title>Shoot transcriptome of the giant reed, Arundo donax.</title>
        <authorList>
            <person name="Barrero R.A."/>
            <person name="Guerrero F.D."/>
            <person name="Moolhuijzen P."/>
            <person name="Goolsby J.A."/>
            <person name="Tidwell J."/>
            <person name="Bellgard S.E."/>
            <person name="Bellgard M.I."/>
        </authorList>
    </citation>
    <scope>NUCLEOTIDE SEQUENCE</scope>
    <source>
        <tissue evidence="1">Shoot tissue taken approximately 20 cm above the soil surface</tissue>
    </source>
</reference>
<dbReference type="EMBL" id="GBRH01267821">
    <property type="protein sequence ID" value="JAD30074.1"/>
    <property type="molecule type" value="Transcribed_RNA"/>
</dbReference>
<reference evidence="1" key="1">
    <citation type="submission" date="2014-09" db="EMBL/GenBank/DDBJ databases">
        <authorList>
            <person name="Magalhaes I.L.F."/>
            <person name="Oliveira U."/>
            <person name="Santos F.R."/>
            <person name="Vidigal T.H.D.A."/>
            <person name="Brescovit A.D."/>
            <person name="Santos A.J."/>
        </authorList>
    </citation>
    <scope>NUCLEOTIDE SEQUENCE</scope>
    <source>
        <tissue evidence="1">Shoot tissue taken approximately 20 cm above the soil surface</tissue>
    </source>
</reference>
<accession>A0A0A8YSQ3</accession>
<sequence>MKICGSDMRSIMSLLTKLGIVGVALQA</sequence>